<proteinExistence type="predicted"/>
<reference evidence="2" key="1">
    <citation type="journal article" date="2015" name="Gene">
        <title>Complete mitochondrial genome of four pheretimoid earthworms (Clitellata: Oligochaeta) and their phylogenetic reconstruction.</title>
        <authorList>
            <person name="Zhang L."/>
            <person name="Jiang J."/>
            <person name="Dong Y."/>
            <person name="Qiu J."/>
        </authorList>
    </citation>
    <scope>NUCLEOTIDE SEQUENCE</scope>
</reference>
<sequence>MLLTLYLITMITSTMMLYLSTTPFMFAINILAMALLASTTLAASLSTWYGFLVILIYIGGMLVMFAYFLALCPNHQLPTTENTIFMTVTFATLTLAAIITKTKIFIPNVMHQGKMHLYMTSTAPILFLLALILFLTMVIVVKLTNRSKGPLRPFN</sequence>
<feature type="transmembrane region" description="Helical" evidence="1">
    <location>
        <begin position="48"/>
        <end position="70"/>
    </location>
</feature>
<geneLocation type="mitochondrion" evidence="2"/>
<keyword evidence="1" id="KW-1133">Transmembrane helix</keyword>
<feature type="transmembrane region" description="Helical" evidence="1">
    <location>
        <begin position="82"/>
        <end position="100"/>
    </location>
</feature>
<evidence type="ECO:0000256" key="1">
    <source>
        <dbReference type="SAM" id="Phobius"/>
    </source>
</evidence>
<organism evidence="2">
    <name type="scientific">Amynthas corticis</name>
    <dbReference type="NCBI Taxonomy" id="351238"/>
    <lineage>
        <taxon>Eukaryota</taxon>
        <taxon>Metazoa</taxon>
        <taxon>Spiralia</taxon>
        <taxon>Lophotrochozoa</taxon>
        <taxon>Annelida</taxon>
        <taxon>Clitellata</taxon>
        <taxon>Oligochaeta</taxon>
        <taxon>Crassiclitellata</taxon>
        <taxon>Megascolecida</taxon>
        <taxon>Megascolecidae</taxon>
        <taxon>Amynthas</taxon>
    </lineage>
</organism>
<evidence type="ECO:0000313" key="2">
    <source>
        <dbReference type="EMBL" id="AIR76373.1"/>
    </source>
</evidence>
<name>A0A0M3LDJ3_9ANNE</name>
<dbReference type="EMBL" id="KM199290">
    <property type="protein sequence ID" value="AIR76373.1"/>
    <property type="molecule type" value="Genomic_DNA"/>
</dbReference>
<accession>A0A0M3LDJ3</accession>
<dbReference type="GeneID" id="25768072"/>
<feature type="transmembrane region" description="Helical" evidence="1">
    <location>
        <begin position="6"/>
        <end position="36"/>
    </location>
</feature>
<keyword evidence="2" id="KW-0496">Mitochondrion</keyword>
<feature type="transmembrane region" description="Helical" evidence="1">
    <location>
        <begin position="121"/>
        <end position="141"/>
    </location>
</feature>
<dbReference type="AlphaFoldDB" id="A0A0M3LDJ3"/>
<dbReference type="RefSeq" id="YP_009164276.1">
    <property type="nucleotide sequence ID" value="NC_027832.1"/>
</dbReference>
<protein>
    <submittedName>
        <fullName evidence="2">NADH dehydrogenase subunit 6</fullName>
    </submittedName>
</protein>
<keyword evidence="1" id="KW-0812">Transmembrane</keyword>
<keyword evidence="1" id="KW-0472">Membrane</keyword>
<dbReference type="CTD" id="4541"/>
<gene>
    <name evidence="2" type="primary">ND6</name>
</gene>